<dbReference type="EMBL" id="JAAOCP010000010">
    <property type="protein sequence ID" value="MBJ7639483.1"/>
    <property type="molecule type" value="Genomic_DNA"/>
</dbReference>
<keyword evidence="3" id="KW-1185">Reference proteome</keyword>
<name>A0AA40YRM8_WEICO</name>
<protein>
    <submittedName>
        <fullName evidence="2">Uncharacterized protein</fullName>
    </submittedName>
</protein>
<reference evidence="2 3" key="1">
    <citation type="journal article" date="2021" name="Int. J. Food Microbiol.">
        <title>Safety demonstration of a microbial species for use in the food chain: Weissella confusa.</title>
        <authorList>
            <person name="Bourdichon F."/>
            <person name="Patrone V."/>
            <person name="Fontana A."/>
            <person name="Milani G."/>
            <person name="Morelli L."/>
        </authorList>
    </citation>
    <scope>NUCLEOTIDE SEQUENCE [LARGE SCALE GENOMIC DNA]</scope>
    <source>
        <strain evidence="2 3">CCUG 43002</strain>
    </source>
</reference>
<dbReference type="AlphaFoldDB" id="A0AA40YRM8"/>
<dbReference type="Proteomes" id="UP000728106">
    <property type="component" value="Unassembled WGS sequence"/>
</dbReference>
<evidence type="ECO:0000313" key="2">
    <source>
        <dbReference type="EMBL" id="MBJ7639483.1"/>
    </source>
</evidence>
<dbReference type="RefSeq" id="WP_199468203.1">
    <property type="nucleotide sequence ID" value="NZ_JAAOCP010000010.1"/>
</dbReference>
<feature type="coiled-coil region" evidence="1">
    <location>
        <begin position="158"/>
        <end position="203"/>
    </location>
</feature>
<feature type="coiled-coil region" evidence="1">
    <location>
        <begin position="237"/>
        <end position="264"/>
    </location>
</feature>
<organism evidence="2 3">
    <name type="scientific">Weissella confusa</name>
    <name type="common">Lactobacillus confusus</name>
    <dbReference type="NCBI Taxonomy" id="1583"/>
    <lineage>
        <taxon>Bacteria</taxon>
        <taxon>Bacillati</taxon>
        <taxon>Bacillota</taxon>
        <taxon>Bacilli</taxon>
        <taxon>Lactobacillales</taxon>
        <taxon>Lactobacillaceae</taxon>
        <taxon>Weissella</taxon>
    </lineage>
</organism>
<gene>
    <name evidence="2" type="ORF">HAU20_08825</name>
</gene>
<comment type="caution">
    <text evidence="2">The sequence shown here is derived from an EMBL/GenBank/DDBJ whole genome shotgun (WGS) entry which is preliminary data.</text>
</comment>
<evidence type="ECO:0000313" key="3">
    <source>
        <dbReference type="Proteomes" id="UP000728106"/>
    </source>
</evidence>
<proteinExistence type="predicted"/>
<keyword evidence="1" id="KW-0175">Coiled coil</keyword>
<evidence type="ECO:0000256" key="1">
    <source>
        <dbReference type="SAM" id="Coils"/>
    </source>
</evidence>
<sequence length="347" mass="39862">MSGPSGLVEKSVIELLLQHFDNETIGQLLNKAPLKQGLSILPVGASDLARNKAIQTLLINKNLKYVISAFESSQFSSFVQTDFKEYVERMSLEEFKSKIVETDGLALEYLLYMISQEKIDEVVQLFHSNTAEVQLVSELMNEGRLENFRFKRRQEPEKLIVDSNIDELEIQIKKLQNENQRLQKKLNREMAKAERDFENQIAKITAEHDTVIGELEKNHNREISALKIKLGKSQREVTTQIEKNEKLERSINKIEEDLKAQLNSHRLAVLVVGNLPENSILDEQKYQISTIAKIDSNWDSLVSKNNDLVKVYLQSEYVSTSEYLAVKKSTPNVSMEYLSREKMKKGI</sequence>
<accession>A0AA40YRM8</accession>